<organism evidence="2">
    <name type="scientific">Tanacetum cinerariifolium</name>
    <name type="common">Dalmatian daisy</name>
    <name type="synonym">Chrysanthemum cinerariifolium</name>
    <dbReference type="NCBI Taxonomy" id="118510"/>
    <lineage>
        <taxon>Eukaryota</taxon>
        <taxon>Viridiplantae</taxon>
        <taxon>Streptophyta</taxon>
        <taxon>Embryophyta</taxon>
        <taxon>Tracheophyta</taxon>
        <taxon>Spermatophyta</taxon>
        <taxon>Magnoliopsida</taxon>
        <taxon>eudicotyledons</taxon>
        <taxon>Gunneridae</taxon>
        <taxon>Pentapetalae</taxon>
        <taxon>asterids</taxon>
        <taxon>campanulids</taxon>
        <taxon>Asterales</taxon>
        <taxon>Asteraceae</taxon>
        <taxon>Asteroideae</taxon>
        <taxon>Anthemideae</taxon>
        <taxon>Anthemidinae</taxon>
        <taxon>Tanacetum</taxon>
    </lineage>
</organism>
<evidence type="ECO:0000313" key="2">
    <source>
        <dbReference type="EMBL" id="GFA94964.1"/>
    </source>
</evidence>
<gene>
    <name evidence="2" type="ORF">Tci_666936</name>
</gene>
<keyword evidence="1" id="KW-0472">Membrane</keyword>
<name>A0A699KLT3_TANCI</name>
<protein>
    <submittedName>
        <fullName evidence="2">Uncharacterized protein</fullName>
    </submittedName>
</protein>
<evidence type="ECO:0000256" key="1">
    <source>
        <dbReference type="SAM" id="Phobius"/>
    </source>
</evidence>
<keyword evidence="1" id="KW-1133">Transmembrane helix</keyword>
<feature type="transmembrane region" description="Helical" evidence="1">
    <location>
        <begin position="163"/>
        <end position="184"/>
    </location>
</feature>
<accession>A0A699KLT3</accession>
<proteinExistence type="predicted"/>
<dbReference type="EMBL" id="BKCJ010520323">
    <property type="protein sequence ID" value="GFA94964.1"/>
    <property type="molecule type" value="Genomic_DNA"/>
</dbReference>
<sequence>MEQYMSKTQGDYESGVTRLAINHDTQFELKGQFLKELYDNTFSGSEHKDTNEHIKKFLEIVDLFHVPKITQDQLVLRAFPHKSFLVWPSPCAPGSGPAWSSSLPPSVSPINTFSDSSLLSDCLSISYGDLSCKEDPAVSHGQPAPQSRWLCPCLALLEAVDIFLIQACLLFMWHACAYFLVVWLELMWMQAVSMQPKLRLKALDELFVQWT</sequence>
<dbReference type="AlphaFoldDB" id="A0A699KLT3"/>
<reference evidence="2" key="1">
    <citation type="journal article" date="2019" name="Sci. Rep.">
        <title>Draft genome of Tanacetum cinerariifolium, the natural source of mosquito coil.</title>
        <authorList>
            <person name="Yamashiro T."/>
            <person name="Shiraishi A."/>
            <person name="Satake H."/>
            <person name="Nakayama K."/>
        </authorList>
    </citation>
    <scope>NUCLEOTIDE SEQUENCE</scope>
</reference>
<keyword evidence="1" id="KW-0812">Transmembrane</keyword>
<comment type="caution">
    <text evidence="2">The sequence shown here is derived from an EMBL/GenBank/DDBJ whole genome shotgun (WGS) entry which is preliminary data.</text>
</comment>